<keyword evidence="4 6" id="KW-0808">Transferase</keyword>
<feature type="binding site" evidence="6">
    <location>
        <begin position="126"/>
        <end position="127"/>
    </location>
    <ligand>
        <name>S-adenosyl-L-methionine</name>
        <dbReference type="ChEBI" id="CHEBI:59789"/>
    </ligand>
</feature>
<comment type="similarity">
    <text evidence="6">Belongs to the methyltransferase superfamily. RNA methyltransferase RsmG family.</text>
</comment>
<feature type="binding site" evidence="6">
    <location>
        <position position="141"/>
    </location>
    <ligand>
        <name>S-adenosyl-L-methionine</name>
        <dbReference type="ChEBI" id="CHEBI:59789"/>
    </ligand>
</feature>
<evidence type="ECO:0000313" key="7">
    <source>
        <dbReference type="EMBL" id="OGI70127.1"/>
    </source>
</evidence>
<dbReference type="InterPro" id="IPR003682">
    <property type="entry name" value="rRNA_ssu_MeTfrase_G"/>
</dbReference>
<dbReference type="EC" id="2.1.1.170" evidence="6"/>
<reference evidence="7 8" key="1">
    <citation type="journal article" date="2016" name="Nat. Commun.">
        <title>Thousands of microbial genomes shed light on interconnected biogeochemical processes in an aquifer system.</title>
        <authorList>
            <person name="Anantharaman K."/>
            <person name="Brown C.T."/>
            <person name="Hug L.A."/>
            <person name="Sharon I."/>
            <person name="Castelle C.J."/>
            <person name="Probst A.J."/>
            <person name="Thomas B.C."/>
            <person name="Singh A."/>
            <person name="Wilkins M.J."/>
            <person name="Karaoz U."/>
            <person name="Brodie E.L."/>
            <person name="Williams K.H."/>
            <person name="Hubbard S.S."/>
            <person name="Banfield J.F."/>
        </authorList>
    </citation>
    <scope>NUCLEOTIDE SEQUENCE [LARGE SCALE GENOMIC DNA]</scope>
</reference>
<keyword evidence="5 6" id="KW-0949">S-adenosyl-L-methionine</keyword>
<evidence type="ECO:0000256" key="6">
    <source>
        <dbReference type="HAMAP-Rule" id="MF_00074"/>
    </source>
</evidence>
<proteinExistence type="inferred from homology"/>
<dbReference type="InterPro" id="IPR029063">
    <property type="entry name" value="SAM-dependent_MTases_sf"/>
</dbReference>
<dbReference type="NCBIfam" id="TIGR00138">
    <property type="entry name" value="rsmG_gidB"/>
    <property type="match status" value="1"/>
</dbReference>
<dbReference type="PIRSF" id="PIRSF003078">
    <property type="entry name" value="GidB"/>
    <property type="match status" value="1"/>
</dbReference>
<keyword evidence="1 6" id="KW-0963">Cytoplasm</keyword>
<comment type="caution">
    <text evidence="6">Lacks conserved residue(s) required for the propagation of feature annotation.</text>
</comment>
<dbReference type="CDD" id="cd02440">
    <property type="entry name" value="AdoMet_MTases"/>
    <property type="match status" value="1"/>
</dbReference>
<dbReference type="AlphaFoldDB" id="A0A1F6VKE6"/>
<accession>A0A1F6VKE6</accession>
<evidence type="ECO:0000256" key="4">
    <source>
        <dbReference type="ARBA" id="ARBA00022679"/>
    </source>
</evidence>
<gene>
    <name evidence="6" type="primary">rsmG</name>
    <name evidence="7" type="ORF">A2W18_15515</name>
</gene>
<dbReference type="GO" id="GO:0070043">
    <property type="term" value="F:rRNA (guanine-N7-)-methyltransferase activity"/>
    <property type="evidence" value="ECO:0007669"/>
    <property type="project" value="UniProtKB-UniRule"/>
</dbReference>
<dbReference type="PANTHER" id="PTHR31760">
    <property type="entry name" value="S-ADENOSYL-L-METHIONINE-DEPENDENT METHYLTRANSFERASES SUPERFAMILY PROTEIN"/>
    <property type="match status" value="1"/>
</dbReference>
<name>A0A1F6VKE6_9PROT</name>
<evidence type="ECO:0000256" key="2">
    <source>
        <dbReference type="ARBA" id="ARBA00022552"/>
    </source>
</evidence>
<keyword evidence="2 6" id="KW-0698">rRNA processing</keyword>
<feature type="binding site" evidence="6">
    <location>
        <position position="75"/>
    </location>
    <ligand>
        <name>S-adenosyl-L-methionine</name>
        <dbReference type="ChEBI" id="CHEBI:59789"/>
    </ligand>
</feature>
<evidence type="ECO:0000256" key="3">
    <source>
        <dbReference type="ARBA" id="ARBA00022603"/>
    </source>
</evidence>
<feature type="binding site" evidence="6">
    <location>
        <position position="80"/>
    </location>
    <ligand>
        <name>S-adenosyl-L-methionine</name>
        <dbReference type="ChEBI" id="CHEBI:59789"/>
    </ligand>
</feature>
<dbReference type="SUPFAM" id="SSF53335">
    <property type="entry name" value="S-adenosyl-L-methionine-dependent methyltransferases"/>
    <property type="match status" value="1"/>
</dbReference>
<protein>
    <recommendedName>
        <fullName evidence="6">Ribosomal RNA small subunit methyltransferase G</fullName>
        <ecNumber evidence="6">2.1.1.170</ecNumber>
    </recommendedName>
    <alternativeName>
        <fullName evidence="6">16S rRNA 7-methylguanosine methyltransferase</fullName>
        <shortName evidence="6">16S rRNA m7G methyltransferase</shortName>
    </alternativeName>
</protein>
<organism evidence="7 8">
    <name type="scientific">Candidatus Muproteobacteria bacterium RBG_16_60_9</name>
    <dbReference type="NCBI Taxonomy" id="1817755"/>
    <lineage>
        <taxon>Bacteria</taxon>
        <taxon>Pseudomonadati</taxon>
        <taxon>Pseudomonadota</taxon>
        <taxon>Candidatus Muproteobacteria</taxon>
    </lineage>
</organism>
<comment type="caution">
    <text evidence="7">The sequence shown here is derived from an EMBL/GenBank/DDBJ whole genome shotgun (WGS) entry which is preliminary data.</text>
</comment>
<dbReference type="EMBL" id="MFSP01000006">
    <property type="protein sequence ID" value="OGI70127.1"/>
    <property type="molecule type" value="Genomic_DNA"/>
</dbReference>
<comment type="subcellular location">
    <subcellularLocation>
        <location evidence="6">Cytoplasm</location>
    </subcellularLocation>
</comment>
<dbReference type="Gene3D" id="3.40.50.150">
    <property type="entry name" value="Vaccinia Virus protein VP39"/>
    <property type="match status" value="1"/>
</dbReference>
<dbReference type="PANTHER" id="PTHR31760:SF0">
    <property type="entry name" value="S-ADENOSYL-L-METHIONINE-DEPENDENT METHYLTRANSFERASES SUPERFAMILY PROTEIN"/>
    <property type="match status" value="1"/>
</dbReference>
<dbReference type="HAMAP" id="MF_00074">
    <property type="entry name" value="16SrRNA_methyltr_G"/>
    <property type="match status" value="1"/>
</dbReference>
<evidence type="ECO:0000256" key="5">
    <source>
        <dbReference type="ARBA" id="ARBA00022691"/>
    </source>
</evidence>
<dbReference type="Pfam" id="PF02527">
    <property type="entry name" value="GidB"/>
    <property type="match status" value="1"/>
</dbReference>
<comment type="function">
    <text evidence="6">Specifically methylates the N7 position of guanine in position 527 of 16S rRNA.</text>
</comment>
<comment type="catalytic activity">
    <reaction evidence="6">
        <text>guanosine(527) in 16S rRNA + S-adenosyl-L-methionine = N(7)-methylguanosine(527) in 16S rRNA + S-adenosyl-L-homocysteine</text>
        <dbReference type="Rhea" id="RHEA:42732"/>
        <dbReference type="Rhea" id="RHEA-COMP:10209"/>
        <dbReference type="Rhea" id="RHEA-COMP:10210"/>
        <dbReference type="ChEBI" id="CHEBI:57856"/>
        <dbReference type="ChEBI" id="CHEBI:59789"/>
        <dbReference type="ChEBI" id="CHEBI:74269"/>
        <dbReference type="ChEBI" id="CHEBI:74480"/>
        <dbReference type="EC" id="2.1.1.170"/>
    </reaction>
</comment>
<sequence length="214" mass="23590">MSLEKKLQQGLRGLHVELHADVRAKLLQFLALLERWNRAYNLTAVRDIEEMLPRHLLDSLSVLPYLRGPRVLDVGTGAGLPGIPLALARPDCEFILIDRNAKKLRFVRQAIHELGVKNADTVHTAAEQFQPQQPFQTVIARALTAIPDMLNGCRHLCAADGAVLAMKGVYPETEIAAVDAGFQVRDVVRLTVPGLEAARHLVILEPAGGNEQHK</sequence>
<evidence type="ECO:0000313" key="8">
    <source>
        <dbReference type="Proteomes" id="UP000179076"/>
    </source>
</evidence>
<dbReference type="Proteomes" id="UP000179076">
    <property type="component" value="Unassembled WGS sequence"/>
</dbReference>
<evidence type="ECO:0000256" key="1">
    <source>
        <dbReference type="ARBA" id="ARBA00022490"/>
    </source>
</evidence>
<dbReference type="GO" id="GO:0005829">
    <property type="term" value="C:cytosol"/>
    <property type="evidence" value="ECO:0007669"/>
    <property type="project" value="TreeGrafter"/>
</dbReference>
<keyword evidence="3 6" id="KW-0489">Methyltransferase</keyword>